<feature type="region of interest" description="Disordered" evidence="6">
    <location>
        <begin position="283"/>
        <end position="309"/>
    </location>
</feature>
<dbReference type="InterPro" id="IPR038765">
    <property type="entry name" value="Papain-like_cys_pep_sf"/>
</dbReference>
<dbReference type="Proteomes" id="UP000521922">
    <property type="component" value="Unassembled WGS sequence"/>
</dbReference>
<evidence type="ECO:0000256" key="3">
    <source>
        <dbReference type="ARBA" id="ARBA00022801"/>
    </source>
</evidence>
<evidence type="ECO:0000256" key="2">
    <source>
        <dbReference type="ARBA" id="ARBA00022670"/>
    </source>
</evidence>
<dbReference type="RefSeq" id="WP_179750988.1">
    <property type="nucleotide sequence ID" value="NZ_BAAAGN010000005.1"/>
</dbReference>
<dbReference type="PROSITE" id="PS51935">
    <property type="entry name" value="NLPC_P60"/>
    <property type="match status" value="1"/>
</dbReference>
<dbReference type="PANTHER" id="PTHR47053">
    <property type="entry name" value="MUREIN DD-ENDOPEPTIDASE MEPH-RELATED"/>
    <property type="match status" value="1"/>
</dbReference>
<name>A0A7Y9J0B8_9ACTN</name>
<dbReference type="InterPro" id="IPR006311">
    <property type="entry name" value="TAT_signal"/>
</dbReference>
<feature type="coiled-coil region" evidence="5">
    <location>
        <begin position="212"/>
        <end position="239"/>
    </location>
</feature>
<dbReference type="InterPro" id="IPR000064">
    <property type="entry name" value="NLP_P60_dom"/>
</dbReference>
<proteinExistence type="inferred from homology"/>
<evidence type="ECO:0000313" key="10">
    <source>
        <dbReference type="Proteomes" id="UP000521922"/>
    </source>
</evidence>
<comment type="caution">
    <text evidence="9">The sequence shown here is derived from an EMBL/GenBank/DDBJ whole genome shotgun (WGS) entry which is preliminary data.</text>
</comment>
<evidence type="ECO:0000256" key="7">
    <source>
        <dbReference type="SAM" id="SignalP"/>
    </source>
</evidence>
<sequence length="433" mass="44603">MTDRATRRTLLAVATSLPLLALGGTAVADPVYPSQDEVDRARAAADGTAARVDDLQAQLGAQQTRLEDAQTQLSVAAEDYDEARALLDQRTQETAAAQDAAGRAAAAYAAARVDLGRMASESYRGTSDGYSPLATVLTSGSVDEYVTGRVTLEHLTGNRADVQQRAADARTLAESTATRAADAEQAQQDATDRAATARTAAQRAADTADALVADTRRRTDDLVAQLAQLRQTSVALEQQRQAGLEAERRAAAEAAARAAAEAAARAAAAAAAKDAARDASKAASKATAAPARRSGGSSPAATTVRRAAGPTAGADTAVDWALAQLGKPYLWAADGPDSFDCSGLTLRAWGAAGIGLPHSSRLQYSGEAKVDLSDLEPGDLVFYATDTSNASTIHHVGMVIAPGTMVEAPHSGANVRTASIYRSGLMPHGTRPA</sequence>
<dbReference type="InterPro" id="IPR051202">
    <property type="entry name" value="Peptidase_C40"/>
</dbReference>
<dbReference type="EMBL" id="JACCBB010000001">
    <property type="protein sequence ID" value="NYD22190.1"/>
    <property type="molecule type" value="Genomic_DNA"/>
</dbReference>
<evidence type="ECO:0000256" key="6">
    <source>
        <dbReference type="SAM" id="MobiDB-lite"/>
    </source>
</evidence>
<dbReference type="PROSITE" id="PS51318">
    <property type="entry name" value="TAT"/>
    <property type="match status" value="1"/>
</dbReference>
<dbReference type="Pfam" id="PF00877">
    <property type="entry name" value="NLPC_P60"/>
    <property type="match status" value="1"/>
</dbReference>
<gene>
    <name evidence="9" type="ORF">BJ968_001730</name>
</gene>
<evidence type="ECO:0000313" key="9">
    <source>
        <dbReference type="EMBL" id="NYD22190.1"/>
    </source>
</evidence>
<keyword evidence="4" id="KW-0788">Thiol protease</keyword>
<dbReference type="GO" id="GO:0008234">
    <property type="term" value="F:cysteine-type peptidase activity"/>
    <property type="evidence" value="ECO:0007669"/>
    <property type="project" value="UniProtKB-KW"/>
</dbReference>
<accession>A0A7Y9J0B8</accession>
<keyword evidence="2" id="KW-0645">Protease</keyword>
<keyword evidence="7" id="KW-0732">Signal</keyword>
<comment type="similarity">
    <text evidence="1">Belongs to the peptidase C40 family.</text>
</comment>
<evidence type="ECO:0000256" key="1">
    <source>
        <dbReference type="ARBA" id="ARBA00007074"/>
    </source>
</evidence>
<dbReference type="GO" id="GO:0006508">
    <property type="term" value="P:proteolysis"/>
    <property type="evidence" value="ECO:0007669"/>
    <property type="project" value="UniProtKB-KW"/>
</dbReference>
<feature type="domain" description="NlpC/P60" evidence="8">
    <location>
        <begin position="311"/>
        <end position="433"/>
    </location>
</feature>
<keyword evidence="3 9" id="KW-0378">Hydrolase</keyword>
<dbReference type="SUPFAM" id="SSF54001">
    <property type="entry name" value="Cysteine proteinases"/>
    <property type="match status" value="1"/>
</dbReference>
<protein>
    <submittedName>
        <fullName evidence="9">Cell wall-associated NlpC family hydrolase</fullName>
    </submittedName>
</protein>
<feature type="signal peptide" evidence="7">
    <location>
        <begin position="1"/>
        <end position="28"/>
    </location>
</feature>
<keyword evidence="5" id="KW-0175">Coiled coil</keyword>
<reference evidence="9 10" key="1">
    <citation type="submission" date="2020-07" db="EMBL/GenBank/DDBJ databases">
        <title>Sequencing the genomes of 1000 actinobacteria strains.</title>
        <authorList>
            <person name="Klenk H.-P."/>
        </authorList>
    </citation>
    <scope>NUCLEOTIDE SEQUENCE [LARGE SCALE GENOMIC DNA]</scope>
    <source>
        <strain evidence="9 10">DSM 7487</strain>
    </source>
</reference>
<organism evidence="9 10">
    <name type="scientific">Kineococcus aurantiacus</name>
    <dbReference type="NCBI Taxonomy" id="37633"/>
    <lineage>
        <taxon>Bacteria</taxon>
        <taxon>Bacillati</taxon>
        <taxon>Actinomycetota</taxon>
        <taxon>Actinomycetes</taxon>
        <taxon>Kineosporiales</taxon>
        <taxon>Kineosporiaceae</taxon>
        <taxon>Kineococcus</taxon>
    </lineage>
</organism>
<evidence type="ECO:0000259" key="8">
    <source>
        <dbReference type="PROSITE" id="PS51935"/>
    </source>
</evidence>
<feature type="coiled-coil region" evidence="5">
    <location>
        <begin position="38"/>
        <end position="86"/>
    </location>
</feature>
<dbReference type="AlphaFoldDB" id="A0A7Y9J0B8"/>
<feature type="chain" id="PRO_5030950280" evidence="7">
    <location>
        <begin position="29"/>
        <end position="433"/>
    </location>
</feature>
<keyword evidence="10" id="KW-1185">Reference proteome</keyword>
<evidence type="ECO:0000256" key="4">
    <source>
        <dbReference type="ARBA" id="ARBA00022807"/>
    </source>
</evidence>
<dbReference type="Gene3D" id="3.90.1720.10">
    <property type="entry name" value="endopeptidase domain like (from Nostoc punctiforme)"/>
    <property type="match status" value="1"/>
</dbReference>
<feature type="compositionally biased region" description="Low complexity" evidence="6">
    <location>
        <begin position="283"/>
        <end position="294"/>
    </location>
</feature>
<dbReference type="PANTHER" id="PTHR47053:SF1">
    <property type="entry name" value="MUREIN DD-ENDOPEPTIDASE MEPH-RELATED"/>
    <property type="match status" value="1"/>
</dbReference>
<evidence type="ECO:0000256" key="5">
    <source>
        <dbReference type="SAM" id="Coils"/>
    </source>
</evidence>